<keyword evidence="1" id="KW-0472">Membrane</keyword>
<feature type="transmembrane region" description="Helical" evidence="1">
    <location>
        <begin position="12"/>
        <end position="29"/>
    </location>
</feature>
<organism evidence="2 3">
    <name type="scientific">[Bacteroides] pectinophilus ATCC 43243</name>
    <dbReference type="NCBI Taxonomy" id="483218"/>
    <lineage>
        <taxon>Bacteria</taxon>
        <taxon>Bacillati</taxon>
        <taxon>Bacillota</taxon>
        <taxon>Clostridia</taxon>
        <taxon>Eubacteriales</taxon>
    </lineage>
</organism>
<dbReference type="Proteomes" id="UP000003136">
    <property type="component" value="Unassembled WGS sequence"/>
</dbReference>
<sequence>MTESIMEWVRRIVIFYIMTDIFVAVIPGKTCRKHVKMFAGIILALIVAEPLISLAGSRFDLASSLAGELGNAYTSDMKMWTMAAGIDGNTVVEPYMDELKKMIDTKAWEYALYVQDCKIDICLDKDSPDFGKIQSVYTTVSQCRNDTIKVESININKKSDVPLADKECEELREYISSQFGIESEKVTVACVQT</sequence>
<feature type="transmembrane region" description="Helical" evidence="1">
    <location>
        <begin position="35"/>
        <end position="55"/>
    </location>
</feature>
<keyword evidence="3" id="KW-1185">Reference proteome</keyword>
<accession>B7AN26</accession>
<evidence type="ECO:0000256" key="1">
    <source>
        <dbReference type="SAM" id="Phobius"/>
    </source>
</evidence>
<evidence type="ECO:0008006" key="4">
    <source>
        <dbReference type="Google" id="ProtNLM"/>
    </source>
</evidence>
<keyword evidence="1" id="KW-0812">Transmembrane</keyword>
<name>B7AN26_9FIRM</name>
<proteinExistence type="predicted"/>
<dbReference type="HOGENOM" id="CLU_1406288_0_0_9"/>
<dbReference type="Pfam" id="PF09581">
    <property type="entry name" value="Spore_III_AF"/>
    <property type="match status" value="1"/>
</dbReference>
<reference evidence="2 3" key="1">
    <citation type="submission" date="2008-11" db="EMBL/GenBank/DDBJ databases">
        <title>Draft genome sequence of Bacteroides pectinophilus (ATCC 43243).</title>
        <authorList>
            <person name="Sudarsanam P."/>
            <person name="Ley R."/>
            <person name="Guruge J."/>
            <person name="Turnbaugh P.J."/>
            <person name="Mahowald M."/>
            <person name="Liep D."/>
            <person name="Gordon J."/>
        </authorList>
    </citation>
    <scope>NUCLEOTIDE SEQUENCE [LARGE SCALE GENOMIC DNA]</scope>
    <source>
        <strain evidence="2 3">ATCC 43243</strain>
    </source>
</reference>
<gene>
    <name evidence="2" type="ORF">BACPEC_00078</name>
</gene>
<protein>
    <recommendedName>
        <fullName evidence="4">Stage III sporulation protein AF</fullName>
    </recommendedName>
</protein>
<comment type="caution">
    <text evidence="2">The sequence shown here is derived from an EMBL/GenBank/DDBJ whole genome shotgun (WGS) entry which is preliminary data.</text>
</comment>
<dbReference type="EMBL" id="ABVQ01000029">
    <property type="protein sequence ID" value="EEC58880.1"/>
    <property type="molecule type" value="Genomic_DNA"/>
</dbReference>
<dbReference type="AlphaFoldDB" id="B7AN26"/>
<dbReference type="InterPro" id="IPR014245">
    <property type="entry name" value="Spore_III_AF"/>
</dbReference>
<dbReference type="STRING" id="483218.BACPEC_00078"/>
<keyword evidence="1" id="KW-1133">Transmembrane helix</keyword>
<reference evidence="2 3" key="2">
    <citation type="submission" date="2008-11" db="EMBL/GenBank/DDBJ databases">
        <authorList>
            <person name="Fulton L."/>
            <person name="Clifton S."/>
            <person name="Fulton B."/>
            <person name="Xu J."/>
            <person name="Minx P."/>
            <person name="Pepin K.H."/>
            <person name="Johnson M."/>
            <person name="Bhonagiri V."/>
            <person name="Nash W.E."/>
            <person name="Mardis E.R."/>
            <person name="Wilson R.K."/>
        </authorList>
    </citation>
    <scope>NUCLEOTIDE SEQUENCE [LARGE SCALE GENOMIC DNA]</scope>
    <source>
        <strain evidence="2 3">ATCC 43243</strain>
    </source>
</reference>
<evidence type="ECO:0000313" key="2">
    <source>
        <dbReference type="EMBL" id="EEC58880.1"/>
    </source>
</evidence>
<evidence type="ECO:0000313" key="3">
    <source>
        <dbReference type="Proteomes" id="UP000003136"/>
    </source>
</evidence>